<name>A0A557RR90_9RHOO</name>
<keyword evidence="2" id="KW-0012">Acyltransferase</keyword>
<dbReference type="AlphaFoldDB" id="A0A557RR90"/>
<sequence>MPLDIALDRPVKANEVLALYRANKWSAADKPEALMAALRASHSLVTARVDGRLVGLGNAISDGHLVVYFPHLLVHPEFRRQGLGRQMMAALLKRYAGFHQQMLTADGDAVAFYQAMGFERAGKTEPMWIYAGKEH</sequence>
<evidence type="ECO:0000256" key="1">
    <source>
        <dbReference type="ARBA" id="ARBA00022679"/>
    </source>
</evidence>
<evidence type="ECO:0000313" key="4">
    <source>
        <dbReference type="EMBL" id="TVO76545.1"/>
    </source>
</evidence>
<evidence type="ECO:0000313" key="5">
    <source>
        <dbReference type="Proteomes" id="UP000318349"/>
    </source>
</evidence>
<dbReference type="InterPro" id="IPR016181">
    <property type="entry name" value="Acyl_CoA_acyltransferase"/>
</dbReference>
<dbReference type="EMBL" id="VMNI01000008">
    <property type="protein sequence ID" value="TVO76545.1"/>
    <property type="molecule type" value="Genomic_DNA"/>
</dbReference>
<gene>
    <name evidence="4" type="ORF">FHP89_10625</name>
</gene>
<evidence type="ECO:0000259" key="3">
    <source>
        <dbReference type="PROSITE" id="PS51186"/>
    </source>
</evidence>
<evidence type="ECO:0000256" key="2">
    <source>
        <dbReference type="ARBA" id="ARBA00023315"/>
    </source>
</evidence>
<dbReference type="Pfam" id="PF13673">
    <property type="entry name" value="Acetyltransf_10"/>
    <property type="match status" value="1"/>
</dbReference>
<dbReference type="PANTHER" id="PTHR43877">
    <property type="entry name" value="AMINOALKYLPHOSPHONATE N-ACETYLTRANSFERASE-RELATED-RELATED"/>
    <property type="match status" value="1"/>
</dbReference>
<accession>A0A557RR90</accession>
<comment type="caution">
    <text evidence="4">The sequence shown here is derived from an EMBL/GenBank/DDBJ whole genome shotgun (WGS) entry which is preliminary data.</text>
</comment>
<dbReference type="Proteomes" id="UP000318349">
    <property type="component" value="Unassembled WGS sequence"/>
</dbReference>
<dbReference type="PROSITE" id="PS51186">
    <property type="entry name" value="GNAT"/>
    <property type="match status" value="1"/>
</dbReference>
<dbReference type="InterPro" id="IPR050832">
    <property type="entry name" value="Bact_Acetyltransf"/>
</dbReference>
<organism evidence="4 5">
    <name type="scientific">Denitromonas halophila</name>
    <dbReference type="NCBI Taxonomy" id="1629404"/>
    <lineage>
        <taxon>Bacteria</taxon>
        <taxon>Pseudomonadati</taxon>
        <taxon>Pseudomonadota</taxon>
        <taxon>Betaproteobacteria</taxon>
        <taxon>Rhodocyclales</taxon>
        <taxon>Zoogloeaceae</taxon>
        <taxon>Denitromonas</taxon>
    </lineage>
</organism>
<dbReference type="GO" id="GO:0016747">
    <property type="term" value="F:acyltransferase activity, transferring groups other than amino-acyl groups"/>
    <property type="evidence" value="ECO:0007669"/>
    <property type="project" value="InterPro"/>
</dbReference>
<reference evidence="4 5" key="1">
    <citation type="submission" date="2019-07" db="EMBL/GenBank/DDBJ databases">
        <title>The pathways for chlorine oxyanion respiration interact through the shared metabolite chlorate.</title>
        <authorList>
            <person name="Barnum T.P."/>
            <person name="Cheng Y."/>
            <person name="Hill K.A."/>
            <person name="Lucas L.N."/>
            <person name="Carlson H.K."/>
            <person name="Coates J.D."/>
        </authorList>
    </citation>
    <scope>NUCLEOTIDE SEQUENCE [LARGE SCALE GENOMIC DNA]</scope>
    <source>
        <strain evidence="4 5">SFB-1</strain>
    </source>
</reference>
<dbReference type="CDD" id="cd04301">
    <property type="entry name" value="NAT_SF"/>
    <property type="match status" value="1"/>
</dbReference>
<protein>
    <submittedName>
        <fullName evidence="4">GNAT family N-acetyltransferase</fullName>
    </submittedName>
</protein>
<dbReference type="InterPro" id="IPR000182">
    <property type="entry name" value="GNAT_dom"/>
</dbReference>
<dbReference type="SUPFAM" id="SSF55729">
    <property type="entry name" value="Acyl-CoA N-acyltransferases (Nat)"/>
    <property type="match status" value="1"/>
</dbReference>
<keyword evidence="1 4" id="KW-0808">Transferase</keyword>
<proteinExistence type="predicted"/>
<dbReference type="Gene3D" id="3.40.630.30">
    <property type="match status" value="1"/>
</dbReference>
<feature type="domain" description="N-acetyltransferase" evidence="3">
    <location>
        <begin position="3"/>
        <end position="135"/>
    </location>
</feature>